<dbReference type="PANTHER" id="PTHR43443">
    <property type="entry name" value="3-HEXULOSE-6-PHOSPHATE ISOMERASE"/>
    <property type="match status" value="1"/>
</dbReference>
<accession>A0A3B0TPK6</accession>
<dbReference type="GO" id="GO:1901135">
    <property type="term" value="P:carbohydrate derivative metabolic process"/>
    <property type="evidence" value="ECO:0007669"/>
    <property type="project" value="InterPro"/>
</dbReference>
<proteinExistence type="inferred from homology"/>
<dbReference type="SUPFAM" id="SSF53697">
    <property type="entry name" value="SIS domain"/>
    <property type="match status" value="1"/>
</dbReference>
<sequence>MDWNTAARAATGEIGAALEAIDPASASAMVEEIVSARRLALYGVGREGLMMKALAMRLYHLGLGAHVAGDMTTPPLGQGDLLIVSAGPGYFSTVAALVDVAASAGARTALFTAVPGGKIADRCDTVMVLPAQTMANDQGGATSVLPMGSLYEGVQFVAFELLVLMARDRLGLSPEAMRANHTNLE</sequence>
<dbReference type="GO" id="GO:0016853">
    <property type="term" value="F:isomerase activity"/>
    <property type="evidence" value="ECO:0007669"/>
    <property type="project" value="UniProtKB-KW"/>
</dbReference>
<dbReference type="PROSITE" id="PS51464">
    <property type="entry name" value="SIS"/>
    <property type="match status" value="1"/>
</dbReference>
<dbReference type="InterPro" id="IPR001347">
    <property type="entry name" value="SIS_dom"/>
</dbReference>
<dbReference type="InterPro" id="IPR046348">
    <property type="entry name" value="SIS_dom_sf"/>
</dbReference>
<comment type="similarity">
    <text evidence="1">Belongs to the SIS family. PHI subfamily.</text>
</comment>
<evidence type="ECO:0000313" key="3">
    <source>
        <dbReference type="EMBL" id="VAW16382.1"/>
    </source>
</evidence>
<protein>
    <submittedName>
        <fullName evidence="3">Sugar isomerase (SIS)</fullName>
    </submittedName>
</protein>
<name>A0A3B0TPK6_9ZZZZ</name>
<dbReference type="AlphaFoldDB" id="A0A3B0TPK6"/>
<dbReference type="EMBL" id="UOEM01000097">
    <property type="protein sequence ID" value="VAW16382.1"/>
    <property type="molecule type" value="Genomic_DNA"/>
</dbReference>
<evidence type="ECO:0000259" key="2">
    <source>
        <dbReference type="PROSITE" id="PS51464"/>
    </source>
</evidence>
<dbReference type="GO" id="GO:0097367">
    <property type="term" value="F:carbohydrate derivative binding"/>
    <property type="evidence" value="ECO:0007669"/>
    <property type="project" value="InterPro"/>
</dbReference>
<dbReference type="Gene3D" id="3.40.50.10490">
    <property type="entry name" value="Glucose-6-phosphate isomerase like protein, domain 1"/>
    <property type="match status" value="1"/>
</dbReference>
<keyword evidence="3" id="KW-0413">Isomerase</keyword>
<organism evidence="3">
    <name type="scientific">hydrothermal vent metagenome</name>
    <dbReference type="NCBI Taxonomy" id="652676"/>
    <lineage>
        <taxon>unclassified sequences</taxon>
        <taxon>metagenomes</taxon>
        <taxon>ecological metagenomes</taxon>
    </lineage>
</organism>
<dbReference type="CDD" id="cd05005">
    <property type="entry name" value="SIS_PHI"/>
    <property type="match status" value="1"/>
</dbReference>
<reference evidence="3" key="1">
    <citation type="submission" date="2018-06" db="EMBL/GenBank/DDBJ databases">
        <authorList>
            <person name="Zhirakovskaya E."/>
        </authorList>
    </citation>
    <scope>NUCLEOTIDE SEQUENCE</scope>
</reference>
<evidence type="ECO:0000256" key="1">
    <source>
        <dbReference type="ARBA" id="ARBA00009235"/>
    </source>
</evidence>
<dbReference type="InterPro" id="IPR017552">
    <property type="entry name" value="PHI/rmpB"/>
</dbReference>
<dbReference type="PANTHER" id="PTHR43443:SF1">
    <property type="entry name" value="3-HEXULOSE-6-PHOSPHATE ISOMERASE"/>
    <property type="match status" value="1"/>
</dbReference>
<gene>
    <name evidence="3" type="ORF">MNBD_ALPHA09-204</name>
</gene>
<dbReference type="Pfam" id="PF01380">
    <property type="entry name" value="SIS"/>
    <property type="match status" value="1"/>
</dbReference>
<feature type="domain" description="SIS" evidence="2">
    <location>
        <begin position="29"/>
        <end position="172"/>
    </location>
</feature>